<feature type="domain" description="Cytidyltransferase-like" evidence="12">
    <location>
        <begin position="334"/>
        <end position="435"/>
    </location>
</feature>
<dbReference type="InterPro" id="IPR014729">
    <property type="entry name" value="Rossmann-like_a/b/a_fold"/>
</dbReference>
<dbReference type="InterPro" id="IPR011914">
    <property type="entry name" value="RfaE_dom_II"/>
</dbReference>
<evidence type="ECO:0000256" key="2">
    <source>
        <dbReference type="ARBA" id="ARBA00022679"/>
    </source>
</evidence>
<dbReference type="InterPro" id="IPR004821">
    <property type="entry name" value="Cyt_trans-like"/>
</dbReference>
<dbReference type="InterPro" id="IPR002173">
    <property type="entry name" value="Carboh/pur_kinase_PfkB_CS"/>
</dbReference>
<dbReference type="STRING" id="1271860.SAMN05216174_11590"/>
<comment type="similarity">
    <text evidence="10">In the C-terminal section; belongs to the cytidylyltransferase family.</text>
</comment>
<dbReference type="Pfam" id="PF01467">
    <property type="entry name" value="CTP_transf_like"/>
    <property type="match status" value="1"/>
</dbReference>
<feature type="binding site" evidence="10">
    <location>
        <begin position="187"/>
        <end position="190"/>
    </location>
    <ligand>
        <name>ATP</name>
        <dbReference type="ChEBI" id="CHEBI:30616"/>
    </ligand>
</feature>
<keyword evidence="5 10" id="KW-0418">Kinase</keyword>
<dbReference type="Gene3D" id="3.40.1190.20">
    <property type="match status" value="1"/>
</dbReference>
<dbReference type="EC" id="2.7.7.70" evidence="10"/>
<dbReference type="UniPathway" id="UPA00356">
    <property type="reaction ID" value="UER00437"/>
</dbReference>
<keyword evidence="6 10" id="KW-0067">ATP-binding</keyword>
<comment type="similarity">
    <text evidence="10">In the N-terminal section; belongs to the carbohydrate kinase PfkB family.</text>
</comment>
<comment type="function">
    <text evidence="10">Catalyzes the ADP transfer from ATP to D-glycero-beta-D-manno-heptose 1-phosphate, yielding ADP-D-glycero-beta-D-manno-heptose.</text>
</comment>
<sequence length="465" mass="49085">MVVVGDALLDGWMTGRCDRLCREAPAPVVDVVAETFVPGGAGNTAVNLAALGARTSLVTAVGDDDAGERLLDTLRAAGVDVRHVLRVPGRKTTTKRRIVAGDQVMLRFDDGESRPLPDDDAARLSDLAAFAIRECDAVVVCDYGTGVLAEPVRRELVRLRDRVPLVVVDAHEAGRWRELRPDVVTPNAAEAARLIDVPALDRGDLDGHRAALRGASGAAAVVVTLDRDGAVLFDGDAPMHRTHAHPAPDNFTAGAGDTFVAALTVAAAQGAPLAAAVEMAQAAADIVVHRPGTAVCSRAELVERLDGGPSAAVSVDELVRLVAEHRAAGRRIVFTNGCFDVLHRGHVAYLDQAKRLGDVLIVAVNSDRGVARLKGPGRPVNPVADRVAVLGGLSCVDYLVVFDEDTAVDLIRAVRPDLYVKGGDYSPDMLAESEVVREVGGEVRILDYLADHSTSAVIDRIRTTA</sequence>
<comment type="function">
    <text evidence="10">Catalyzes the phosphorylation of D-glycero-D-manno-heptose 7-phosphate at the C-1 position to selectively form D-glycero-beta-D-manno-heptose-1,7-bisphosphate.</text>
</comment>
<dbReference type="InterPro" id="IPR029056">
    <property type="entry name" value="Ribokinase-like"/>
</dbReference>
<feature type="active site" evidence="10">
    <location>
        <position position="257"/>
    </location>
</feature>
<comment type="pathway">
    <text evidence="10">Nucleotide-sugar biosynthesis; ADP-L-glycero-beta-D-manno-heptose biosynthesis; ADP-L-glycero-beta-D-manno-heptose from D-glycero-beta-D-manno-heptose 7-phosphate: step 3/4.</text>
</comment>
<dbReference type="GO" id="GO:0097171">
    <property type="term" value="P:ADP-L-glycero-beta-D-manno-heptose biosynthetic process"/>
    <property type="evidence" value="ECO:0007669"/>
    <property type="project" value="UniProtKB-UniPathway"/>
</dbReference>
<dbReference type="UniPathway" id="UPA00958"/>
<dbReference type="HAMAP" id="MF_01603">
    <property type="entry name" value="HldE"/>
    <property type="match status" value="1"/>
</dbReference>
<feature type="region of interest" description="Cytidylyltransferase" evidence="10">
    <location>
        <begin position="334"/>
        <end position="465"/>
    </location>
</feature>
<accession>A0A1G6WN19</accession>
<evidence type="ECO:0000256" key="9">
    <source>
        <dbReference type="ARBA" id="ARBA00047428"/>
    </source>
</evidence>
<evidence type="ECO:0000256" key="6">
    <source>
        <dbReference type="ARBA" id="ARBA00022840"/>
    </source>
</evidence>
<dbReference type="PROSITE" id="PS00583">
    <property type="entry name" value="PFKB_KINASES_1"/>
    <property type="match status" value="1"/>
</dbReference>
<feature type="region of interest" description="Ribokinase" evidence="10">
    <location>
        <begin position="1"/>
        <end position="311"/>
    </location>
</feature>
<dbReference type="GO" id="GO:0033785">
    <property type="term" value="F:heptose 7-phosphate kinase activity"/>
    <property type="evidence" value="ECO:0007669"/>
    <property type="project" value="UniProtKB-UniRule"/>
</dbReference>
<comment type="pathway">
    <text evidence="1">Bacterial outer membrane biogenesis; LPS core biosynthesis.</text>
</comment>
<dbReference type="GO" id="GO:0033786">
    <property type="term" value="F:heptose-1-phosphate adenylyltransferase activity"/>
    <property type="evidence" value="ECO:0007669"/>
    <property type="project" value="UniProtKB-UniRule"/>
</dbReference>
<name>A0A1G6WN19_9PSEU</name>
<dbReference type="Proteomes" id="UP000199501">
    <property type="component" value="Unassembled WGS sequence"/>
</dbReference>
<evidence type="ECO:0000256" key="4">
    <source>
        <dbReference type="ARBA" id="ARBA00022741"/>
    </source>
</evidence>
<dbReference type="GO" id="GO:0009244">
    <property type="term" value="P:lipopolysaccharide core region biosynthetic process"/>
    <property type="evidence" value="ECO:0007669"/>
    <property type="project" value="UniProtKB-UniPathway"/>
</dbReference>
<dbReference type="GO" id="GO:0005524">
    <property type="term" value="F:ATP binding"/>
    <property type="evidence" value="ECO:0007669"/>
    <property type="project" value="UniProtKB-UniRule"/>
</dbReference>
<gene>
    <name evidence="10" type="primary">hldE</name>
    <name evidence="13" type="ORF">SAMN05216174_11590</name>
</gene>
<dbReference type="InterPro" id="IPR023030">
    <property type="entry name" value="Bifunc_HldE"/>
</dbReference>
<feature type="domain" description="Carbohydrate kinase PfkB" evidence="11">
    <location>
        <begin position="25"/>
        <end position="297"/>
    </location>
</feature>
<evidence type="ECO:0000256" key="3">
    <source>
        <dbReference type="ARBA" id="ARBA00022695"/>
    </source>
</evidence>
<dbReference type="InterPro" id="IPR011611">
    <property type="entry name" value="PfkB_dom"/>
</dbReference>
<dbReference type="PANTHER" id="PTHR46969">
    <property type="entry name" value="BIFUNCTIONAL PROTEIN HLDE"/>
    <property type="match status" value="1"/>
</dbReference>
<keyword evidence="4 10" id="KW-0547">Nucleotide-binding</keyword>
<evidence type="ECO:0000256" key="5">
    <source>
        <dbReference type="ARBA" id="ARBA00022777"/>
    </source>
</evidence>
<keyword evidence="2 10" id="KW-0808">Transferase</keyword>
<dbReference type="SUPFAM" id="SSF53613">
    <property type="entry name" value="Ribokinase-like"/>
    <property type="match status" value="1"/>
</dbReference>
<keyword evidence="7 10" id="KW-0511">Multifunctional enzyme</keyword>
<organism evidence="13 14">
    <name type="scientific">Actinokineospora iranica</name>
    <dbReference type="NCBI Taxonomy" id="1271860"/>
    <lineage>
        <taxon>Bacteria</taxon>
        <taxon>Bacillati</taxon>
        <taxon>Actinomycetota</taxon>
        <taxon>Actinomycetes</taxon>
        <taxon>Pseudonocardiales</taxon>
        <taxon>Pseudonocardiaceae</taxon>
        <taxon>Actinokineospora</taxon>
    </lineage>
</organism>
<dbReference type="GO" id="GO:0005829">
    <property type="term" value="C:cytosol"/>
    <property type="evidence" value="ECO:0007669"/>
    <property type="project" value="TreeGrafter"/>
</dbReference>
<dbReference type="GO" id="GO:0016773">
    <property type="term" value="F:phosphotransferase activity, alcohol group as acceptor"/>
    <property type="evidence" value="ECO:0007669"/>
    <property type="project" value="InterPro"/>
</dbReference>
<dbReference type="PANTHER" id="PTHR46969:SF1">
    <property type="entry name" value="BIFUNCTIONAL PROTEIN HLDE"/>
    <property type="match status" value="1"/>
</dbReference>
<comment type="catalytic activity">
    <reaction evidence="10">
        <text>D-glycero-beta-D-manno-heptose 7-phosphate + ATP = D-glycero-beta-D-manno-heptose 1,7-bisphosphate + ADP + H(+)</text>
        <dbReference type="Rhea" id="RHEA:27473"/>
        <dbReference type="ChEBI" id="CHEBI:15378"/>
        <dbReference type="ChEBI" id="CHEBI:30616"/>
        <dbReference type="ChEBI" id="CHEBI:60204"/>
        <dbReference type="ChEBI" id="CHEBI:60208"/>
        <dbReference type="ChEBI" id="CHEBI:456216"/>
        <dbReference type="EC" id="2.7.1.167"/>
    </reaction>
</comment>
<dbReference type="AlphaFoldDB" id="A0A1G6WN19"/>
<proteinExistence type="inferred from homology"/>
<dbReference type="NCBIfam" id="TIGR02199">
    <property type="entry name" value="rfaE_dom_II"/>
    <property type="match status" value="1"/>
</dbReference>
<dbReference type="SUPFAM" id="SSF52374">
    <property type="entry name" value="Nucleotidylyl transferase"/>
    <property type="match status" value="1"/>
</dbReference>
<keyword evidence="14" id="KW-1185">Reference proteome</keyword>
<evidence type="ECO:0000256" key="7">
    <source>
        <dbReference type="ARBA" id="ARBA00023268"/>
    </source>
</evidence>
<reference evidence="14" key="1">
    <citation type="submission" date="2016-10" db="EMBL/GenBank/DDBJ databases">
        <authorList>
            <person name="Varghese N."/>
            <person name="Submissions S."/>
        </authorList>
    </citation>
    <scope>NUCLEOTIDE SEQUENCE [LARGE SCALE GENOMIC DNA]</scope>
    <source>
        <strain evidence="14">IBRC-M 10403</strain>
    </source>
</reference>
<evidence type="ECO:0000256" key="10">
    <source>
        <dbReference type="HAMAP-Rule" id="MF_01603"/>
    </source>
</evidence>
<dbReference type="NCBIfam" id="TIGR00125">
    <property type="entry name" value="cyt_tran_rel"/>
    <property type="match status" value="1"/>
</dbReference>
<evidence type="ECO:0000256" key="1">
    <source>
        <dbReference type="ARBA" id="ARBA00004713"/>
    </source>
</evidence>
<evidence type="ECO:0000259" key="11">
    <source>
        <dbReference type="Pfam" id="PF00294"/>
    </source>
</evidence>
<evidence type="ECO:0000256" key="8">
    <source>
        <dbReference type="ARBA" id="ARBA00023277"/>
    </source>
</evidence>
<comment type="pathway">
    <text evidence="10">Nucleotide-sugar biosynthesis; ADP-L-glycero-beta-D-manno-heptose biosynthesis; ADP-L-glycero-beta-D-manno-heptose from D-glycero-beta-D-manno-heptose 7-phosphate: step 1/4.</text>
</comment>
<evidence type="ECO:0000313" key="14">
    <source>
        <dbReference type="Proteomes" id="UP000199501"/>
    </source>
</evidence>
<keyword evidence="8 10" id="KW-0119">Carbohydrate metabolism</keyword>
<protein>
    <recommendedName>
        <fullName evidence="10">Bifunctional protein HldE</fullName>
    </recommendedName>
    <domain>
        <recommendedName>
            <fullName evidence="10">D-beta-D-heptose 7-phosphate kinase</fullName>
            <ecNumber evidence="10">2.7.1.167</ecNumber>
        </recommendedName>
        <alternativeName>
            <fullName evidence="10">D-beta-D-heptose 7-phosphotransferase</fullName>
        </alternativeName>
        <alternativeName>
            <fullName evidence="10">D-glycero-beta-D-manno-heptose-7-phosphate kinase</fullName>
        </alternativeName>
    </domain>
    <domain>
        <recommendedName>
            <fullName evidence="10">D-beta-D-heptose 1-phosphate adenylyltransferase</fullName>
            <ecNumber evidence="10">2.7.7.70</ecNumber>
        </recommendedName>
        <alternativeName>
            <fullName evidence="10">D-glycero-beta-D-manno-heptose 1-phosphate adenylyltransferase</fullName>
        </alternativeName>
    </domain>
</protein>
<comment type="catalytic activity">
    <reaction evidence="9 10">
        <text>D-glycero-beta-D-manno-heptose 1-phosphate + ATP + H(+) = ADP-D-glycero-beta-D-manno-heptose + diphosphate</text>
        <dbReference type="Rhea" id="RHEA:27465"/>
        <dbReference type="ChEBI" id="CHEBI:15378"/>
        <dbReference type="ChEBI" id="CHEBI:30616"/>
        <dbReference type="ChEBI" id="CHEBI:33019"/>
        <dbReference type="ChEBI" id="CHEBI:59967"/>
        <dbReference type="ChEBI" id="CHEBI:61593"/>
        <dbReference type="EC" id="2.7.7.70"/>
    </reaction>
</comment>
<keyword evidence="3 10" id="KW-0548">Nucleotidyltransferase</keyword>
<dbReference type="EMBL" id="FMZZ01000015">
    <property type="protein sequence ID" value="SDD67179.1"/>
    <property type="molecule type" value="Genomic_DNA"/>
</dbReference>
<evidence type="ECO:0000259" key="12">
    <source>
        <dbReference type="Pfam" id="PF01467"/>
    </source>
</evidence>
<evidence type="ECO:0000313" key="13">
    <source>
        <dbReference type="EMBL" id="SDD67179.1"/>
    </source>
</evidence>
<comment type="subunit">
    <text evidence="10">Homodimer.</text>
</comment>
<dbReference type="Pfam" id="PF00294">
    <property type="entry name" value="PfkB"/>
    <property type="match status" value="1"/>
</dbReference>
<dbReference type="EC" id="2.7.1.167" evidence="10"/>
<dbReference type="Gene3D" id="3.40.50.620">
    <property type="entry name" value="HUPs"/>
    <property type="match status" value="1"/>
</dbReference>